<dbReference type="GO" id="GO:0009507">
    <property type="term" value="C:chloroplast"/>
    <property type="evidence" value="ECO:0007669"/>
    <property type="project" value="TreeGrafter"/>
</dbReference>
<organism evidence="3 4">
    <name type="scientific">Erythroxylum novogranatense</name>
    <dbReference type="NCBI Taxonomy" id="1862640"/>
    <lineage>
        <taxon>Eukaryota</taxon>
        <taxon>Viridiplantae</taxon>
        <taxon>Streptophyta</taxon>
        <taxon>Embryophyta</taxon>
        <taxon>Tracheophyta</taxon>
        <taxon>Spermatophyta</taxon>
        <taxon>Magnoliopsida</taxon>
        <taxon>eudicotyledons</taxon>
        <taxon>Gunneridae</taxon>
        <taxon>Pentapetalae</taxon>
        <taxon>rosids</taxon>
        <taxon>fabids</taxon>
        <taxon>Malpighiales</taxon>
        <taxon>Erythroxylaceae</taxon>
        <taxon>Erythroxylum</taxon>
    </lineage>
</organism>
<keyword evidence="2" id="KW-0812">Transmembrane</keyword>
<dbReference type="PANTHER" id="PTHR35483">
    <property type="entry name" value="NUCLEUSENVELOPE PROTEIN"/>
    <property type="match status" value="1"/>
</dbReference>
<reference evidence="3 4" key="1">
    <citation type="submission" date="2021-09" db="EMBL/GenBank/DDBJ databases">
        <title>Genomic insights and catalytic innovation underlie evolution of tropane alkaloids biosynthesis.</title>
        <authorList>
            <person name="Wang Y.-J."/>
            <person name="Tian T."/>
            <person name="Huang J.-P."/>
            <person name="Huang S.-X."/>
        </authorList>
    </citation>
    <scope>NUCLEOTIDE SEQUENCE [LARGE SCALE GENOMIC DNA]</scope>
    <source>
        <strain evidence="3">KIB-2018</strain>
        <tissue evidence="3">Leaf</tissue>
    </source>
</reference>
<proteinExistence type="predicted"/>
<feature type="transmembrane region" description="Helical" evidence="2">
    <location>
        <begin position="161"/>
        <end position="179"/>
    </location>
</feature>
<evidence type="ECO:0000256" key="2">
    <source>
        <dbReference type="SAM" id="Phobius"/>
    </source>
</evidence>
<accession>A0AAV8SSS9</accession>
<sequence>MRTYVQGKPCRPTLCALGVQQFPRLPLRPCILPVRDFCFPAKSLSLATCSSFVQQCGPALKVQHCETAGKYQQLTTFCLLGGKDKSEGGNEESPWRYFEKVTEGSKGQSVEDLLREQIKKQEFYGGGSGKEPPSDGGGQGGRGDGSGDSGDEGFREIVDESIQVILATLGFIFVYIYIISGEEMTRLGKDYIKFLFSGTKSARLKRVMYKWKRFCEKLKEKKEFDKFWLEKAILNTTTWFDSPDKYRRLLRSYASNSNQE</sequence>
<comment type="caution">
    <text evidence="3">The sequence shown here is derived from an EMBL/GenBank/DDBJ whole genome shotgun (WGS) entry which is preliminary data.</text>
</comment>
<feature type="region of interest" description="Disordered" evidence="1">
    <location>
        <begin position="123"/>
        <end position="152"/>
    </location>
</feature>
<evidence type="ECO:0000313" key="4">
    <source>
        <dbReference type="Proteomes" id="UP001159364"/>
    </source>
</evidence>
<dbReference type="PANTHER" id="PTHR35483:SF1">
    <property type="entry name" value="GLYCINE-RICH PROTEIN-RELATED"/>
    <property type="match status" value="1"/>
</dbReference>
<evidence type="ECO:0008006" key="5">
    <source>
        <dbReference type="Google" id="ProtNLM"/>
    </source>
</evidence>
<dbReference type="Proteomes" id="UP001159364">
    <property type="component" value="Linkage Group LG09"/>
</dbReference>
<evidence type="ECO:0000313" key="3">
    <source>
        <dbReference type="EMBL" id="KAJ8755336.1"/>
    </source>
</evidence>
<gene>
    <name evidence="3" type="ORF">K2173_019134</name>
</gene>
<keyword evidence="2" id="KW-0472">Membrane</keyword>
<dbReference type="AlphaFoldDB" id="A0AAV8SSS9"/>
<protein>
    <recommendedName>
        <fullName evidence="5">Glycine-rich protein</fullName>
    </recommendedName>
</protein>
<keyword evidence="2" id="KW-1133">Transmembrane helix</keyword>
<dbReference type="EMBL" id="JAIWQS010000009">
    <property type="protein sequence ID" value="KAJ8755336.1"/>
    <property type="molecule type" value="Genomic_DNA"/>
</dbReference>
<evidence type="ECO:0000256" key="1">
    <source>
        <dbReference type="SAM" id="MobiDB-lite"/>
    </source>
</evidence>
<name>A0AAV8SSS9_9ROSI</name>
<feature type="compositionally biased region" description="Gly residues" evidence="1">
    <location>
        <begin position="124"/>
        <end position="148"/>
    </location>
</feature>
<keyword evidence="4" id="KW-1185">Reference proteome</keyword>